<sequence>MANVKNSFRINVIFIVLAIVGLALASQLTVQLKPSRDSNRASVSFQWRGVSAEVIEREVTTAIEGVLSTMDGLKDISSESEKGRGTIRLVFKKEVNMDVVRFELSSILRTLYPKLPDGVSRPRVGGYHNRNEDRPLLMTYTVNGAKSKDALGKYAKDYLVSVIGEIDEVEAVEVNGTTPLEWCVEYDTDRLRQFGLTTVDVSNALYVHFNKEELGLFKWLDQKASSWHAFSYCGGAYQQEGTINWDQIVVGMHGDHMVRLGEVAKVKVRHTPPYGYFRLNGLNTIYLNIYSSEGANQIQLGAEVLKTVEKIQKSLPESVSLDLSYDASKSLREERDKILFRSGLALLILLLFVWIISRDWRYLLVITVSLIVNLAIAVIGYLFFDVQIHLYSLAGITVSLGIIIDNTIVMADYCKRQSKENIFWAIFAATLTTIGSLSVIFFLKENQRLNLVDFSWVIIINLAVSLLIAYFFIPALMDKVPMKKRDTVKAYRALRRVVKVSHLYERFILWGCRYRKSVITFWILLFGIPFFLIPSHIGKPESRWGQDKVQRSWFENSYNNSIGSNFFQQDLLPWCHRIAGGVLYRFSQYFETHARGEDPKVVLRMYASMPDGATLDQMNNAFLKIERRLKKYHEIDRFISHVYSANLGSLEVQFKEEEEQGAFPMSLKNELIQIATETGSLDVRIFGVDPQGFSNHISERNLNQSISLVGTSYPVLLKIGNNIKKELHKSIRVKEVVVHANKQRIRDKKFEYVVDVDLKKLAMYNLHLGDLFYLLSQHHWGVQYLPPVGKGADYRSMVLRPSLKDAVPIWDIQHMLLKHSSTKGVRLKEVANIRKQFTSGSIEKKNQEYIMRIDYEFIGDHSFSKMYREDVIEKISEQLPTGYRVEESVNRRWRWNAKDKKQYGLLFLVAVIIYFICAILLESLLQPLVIIIMIPLSFIGIFSIFTITEFPFNQGGYASMILLSGITVNTALYIVYDYNHMRFSTGRKALACYLHAFHKKVIPILLTVVSTVLGLLPFLIDSQDKGFWFALALGAMGGLLFSLIAVFVSLPIFMNVGKNKKA</sequence>
<name>A0AC61NQB0_9BACT</name>
<evidence type="ECO:0000313" key="1">
    <source>
        <dbReference type="EMBL" id="QZE15552.1"/>
    </source>
</evidence>
<dbReference type="EMBL" id="CP081303">
    <property type="protein sequence ID" value="QZE15552.1"/>
    <property type="molecule type" value="Genomic_DNA"/>
</dbReference>
<organism evidence="1 2">
    <name type="scientific">Halosquirtibacter laminarini</name>
    <dbReference type="NCBI Taxonomy" id="3374600"/>
    <lineage>
        <taxon>Bacteria</taxon>
        <taxon>Pseudomonadati</taxon>
        <taxon>Bacteroidota</taxon>
        <taxon>Bacteroidia</taxon>
        <taxon>Marinilabiliales</taxon>
        <taxon>Prolixibacteraceae</taxon>
        <taxon>Halosquirtibacter</taxon>
    </lineage>
</organism>
<keyword evidence="2" id="KW-1185">Reference proteome</keyword>
<gene>
    <name evidence="1" type="ORF">K4L44_06885</name>
</gene>
<reference evidence="1" key="1">
    <citation type="submission" date="2021-08" db="EMBL/GenBank/DDBJ databases">
        <title>Novel anaerobic bacterium isolated from sea squirt in East Sea, Republic of Korea.</title>
        <authorList>
            <person name="Nguyen T.H."/>
            <person name="Li Z."/>
            <person name="Lee Y.-J."/>
            <person name="Ko J."/>
            <person name="Kim S.-G."/>
        </authorList>
    </citation>
    <scope>NUCLEOTIDE SEQUENCE</scope>
    <source>
        <strain evidence="1">KCTC 25031</strain>
    </source>
</reference>
<proteinExistence type="predicted"/>
<protein>
    <submittedName>
        <fullName evidence="1">Efflux RND transporter permease subunit</fullName>
    </submittedName>
</protein>
<evidence type="ECO:0000313" key="2">
    <source>
        <dbReference type="Proteomes" id="UP000826212"/>
    </source>
</evidence>
<accession>A0AC61NQB0</accession>
<dbReference type="Proteomes" id="UP000826212">
    <property type="component" value="Chromosome"/>
</dbReference>